<feature type="domain" description="Carbohydrate kinase FGGY N-terminal" evidence="9">
    <location>
        <begin position="4"/>
        <end position="250"/>
    </location>
</feature>
<feature type="binding site" evidence="7">
    <location>
        <position position="265"/>
    </location>
    <ligand>
        <name>ATP</name>
        <dbReference type="ChEBI" id="CHEBI:30616"/>
    </ligand>
</feature>
<evidence type="ECO:0000256" key="1">
    <source>
        <dbReference type="ARBA" id="ARBA00009156"/>
    </source>
</evidence>
<comment type="function">
    <text evidence="7">Key enzyme in the regulation of glycerol uptake and metabolism. Catalyzes the phosphorylation of glycerol to yield sn-glycerol 3-phosphate.</text>
</comment>
<feature type="binding site" evidence="7">
    <location>
        <position position="83"/>
    </location>
    <ligand>
        <name>sn-glycerol 3-phosphate</name>
        <dbReference type="ChEBI" id="CHEBI:57597"/>
    </ligand>
</feature>
<dbReference type="NCBIfam" id="NF000756">
    <property type="entry name" value="PRK00047.1"/>
    <property type="match status" value="1"/>
</dbReference>
<keyword evidence="6 7" id="KW-0067">ATP-binding</keyword>
<feature type="binding site" evidence="7">
    <location>
        <position position="312"/>
    </location>
    <ligand>
        <name>ATP</name>
        <dbReference type="ChEBI" id="CHEBI:30616"/>
    </ligand>
</feature>
<evidence type="ECO:0000256" key="6">
    <source>
        <dbReference type="ARBA" id="ARBA00022840"/>
    </source>
</evidence>
<dbReference type="PIRSF" id="PIRSF000538">
    <property type="entry name" value="GlpK"/>
    <property type="match status" value="1"/>
</dbReference>
<evidence type="ECO:0000313" key="11">
    <source>
        <dbReference type="EMBL" id="MBP1849079.1"/>
    </source>
</evidence>
<evidence type="ECO:0000256" key="8">
    <source>
        <dbReference type="RuleBase" id="RU003733"/>
    </source>
</evidence>
<feature type="binding site" evidence="7">
    <location>
        <position position="308"/>
    </location>
    <ligand>
        <name>ATP</name>
        <dbReference type="ChEBI" id="CHEBI:30616"/>
    </ligand>
</feature>
<feature type="binding site" evidence="7">
    <location>
        <position position="13"/>
    </location>
    <ligand>
        <name>ATP</name>
        <dbReference type="ChEBI" id="CHEBI:30616"/>
    </ligand>
</feature>
<comment type="similarity">
    <text evidence="1 7 8">Belongs to the FGGY kinase family.</text>
</comment>
<feature type="binding site" evidence="7">
    <location>
        <position position="12"/>
    </location>
    <ligand>
        <name>sn-glycerol 3-phosphate</name>
        <dbReference type="ChEBI" id="CHEBI:57597"/>
    </ligand>
</feature>
<keyword evidence="2 7" id="KW-0808">Transferase</keyword>
<evidence type="ECO:0000259" key="9">
    <source>
        <dbReference type="Pfam" id="PF00370"/>
    </source>
</evidence>
<feature type="binding site" evidence="7">
    <location>
        <position position="82"/>
    </location>
    <ligand>
        <name>glycerol</name>
        <dbReference type="ChEBI" id="CHEBI:17754"/>
    </ligand>
</feature>
<dbReference type="EC" id="2.7.1.30" evidence="7"/>
<feature type="binding site" evidence="7">
    <location>
        <position position="134"/>
    </location>
    <ligand>
        <name>glycerol</name>
        <dbReference type="ChEBI" id="CHEBI:17754"/>
    </ligand>
</feature>
<feature type="binding site" evidence="7">
    <location>
        <position position="411"/>
    </location>
    <ligand>
        <name>ATP</name>
        <dbReference type="ChEBI" id="CHEBI:30616"/>
    </ligand>
</feature>
<dbReference type="CDD" id="cd07786">
    <property type="entry name" value="FGGY_EcGK_like"/>
    <property type="match status" value="1"/>
</dbReference>
<evidence type="ECO:0000256" key="7">
    <source>
        <dbReference type="HAMAP-Rule" id="MF_00186"/>
    </source>
</evidence>
<dbReference type="PANTHER" id="PTHR10196:SF78">
    <property type="entry name" value="GLYCEROL KINASE"/>
    <property type="match status" value="1"/>
</dbReference>
<dbReference type="InterPro" id="IPR005999">
    <property type="entry name" value="Glycerol_kin"/>
</dbReference>
<dbReference type="PROSITE" id="PS00445">
    <property type="entry name" value="FGGY_KINASES_2"/>
    <property type="match status" value="1"/>
</dbReference>
<name>A0ABS4DTY1_9HYPH</name>
<feature type="binding site" evidence="7">
    <location>
        <position position="265"/>
    </location>
    <ligand>
        <name>ADP</name>
        <dbReference type="ChEBI" id="CHEBI:456216"/>
    </ligand>
</feature>
<dbReference type="InterPro" id="IPR043129">
    <property type="entry name" value="ATPase_NBD"/>
</dbReference>
<keyword evidence="3 7" id="KW-0547">Nucleotide-binding</keyword>
<dbReference type="HAMAP" id="MF_00186">
    <property type="entry name" value="Glycerol_kin"/>
    <property type="match status" value="1"/>
</dbReference>
<evidence type="ECO:0000313" key="12">
    <source>
        <dbReference type="Proteomes" id="UP000759443"/>
    </source>
</evidence>
<accession>A0ABS4DTY1</accession>
<comment type="caution">
    <text evidence="11">The sequence shown here is derived from an EMBL/GenBank/DDBJ whole genome shotgun (WGS) entry which is preliminary data.</text>
</comment>
<dbReference type="PANTHER" id="PTHR10196">
    <property type="entry name" value="SUGAR KINASE"/>
    <property type="match status" value="1"/>
</dbReference>
<feature type="binding site" evidence="7">
    <location>
        <position position="82"/>
    </location>
    <ligand>
        <name>sn-glycerol 3-phosphate</name>
        <dbReference type="ChEBI" id="CHEBI:57597"/>
    </ligand>
</feature>
<evidence type="ECO:0000256" key="2">
    <source>
        <dbReference type="ARBA" id="ARBA00022679"/>
    </source>
</evidence>
<keyword evidence="4 7" id="KW-0418">Kinase</keyword>
<dbReference type="RefSeq" id="WP_209941896.1">
    <property type="nucleotide sequence ID" value="NZ_JAGGJU010000001.1"/>
</dbReference>
<comment type="caution">
    <text evidence="7">Lacks conserved residue(s) required for the propagation of feature annotation.</text>
</comment>
<organism evidence="11 12">
    <name type="scientific">Rhizobium halophytocola</name>
    <dbReference type="NCBI Taxonomy" id="735519"/>
    <lineage>
        <taxon>Bacteria</taxon>
        <taxon>Pseudomonadati</taxon>
        <taxon>Pseudomonadota</taxon>
        <taxon>Alphaproteobacteria</taxon>
        <taxon>Hyphomicrobiales</taxon>
        <taxon>Rhizobiaceae</taxon>
        <taxon>Rhizobium/Agrobacterium group</taxon>
        <taxon>Rhizobium</taxon>
    </lineage>
</organism>
<keyword evidence="5 7" id="KW-0319">Glycerol metabolism</keyword>
<dbReference type="Pfam" id="PF02782">
    <property type="entry name" value="FGGY_C"/>
    <property type="match status" value="1"/>
</dbReference>
<dbReference type="Gene3D" id="3.30.420.40">
    <property type="match status" value="2"/>
</dbReference>
<comment type="catalytic activity">
    <reaction evidence="7">
        <text>glycerol + ATP = sn-glycerol 3-phosphate + ADP + H(+)</text>
        <dbReference type="Rhea" id="RHEA:21644"/>
        <dbReference type="ChEBI" id="CHEBI:15378"/>
        <dbReference type="ChEBI" id="CHEBI:17754"/>
        <dbReference type="ChEBI" id="CHEBI:30616"/>
        <dbReference type="ChEBI" id="CHEBI:57597"/>
        <dbReference type="ChEBI" id="CHEBI:456216"/>
        <dbReference type="EC" id="2.7.1.30"/>
    </reaction>
</comment>
<evidence type="ECO:0000256" key="4">
    <source>
        <dbReference type="ARBA" id="ARBA00022777"/>
    </source>
</evidence>
<gene>
    <name evidence="7" type="primary">glpK</name>
    <name evidence="11" type="ORF">J2Z17_000496</name>
</gene>
<feature type="binding site" evidence="7">
    <location>
        <position position="244"/>
    </location>
    <ligand>
        <name>glycerol</name>
        <dbReference type="ChEBI" id="CHEBI:17754"/>
    </ligand>
</feature>
<feature type="binding site" evidence="7">
    <location>
        <position position="243"/>
    </location>
    <ligand>
        <name>glycerol</name>
        <dbReference type="ChEBI" id="CHEBI:17754"/>
    </ligand>
</feature>
<dbReference type="InterPro" id="IPR018485">
    <property type="entry name" value="FGGY_C"/>
</dbReference>
<keyword evidence="12" id="KW-1185">Reference proteome</keyword>
<dbReference type="InterPro" id="IPR018484">
    <property type="entry name" value="FGGY_N"/>
</dbReference>
<dbReference type="InterPro" id="IPR018483">
    <property type="entry name" value="Carb_kinase_FGGY_CS"/>
</dbReference>
<feature type="binding site" evidence="7">
    <location>
        <position position="243"/>
    </location>
    <ligand>
        <name>sn-glycerol 3-phosphate</name>
        <dbReference type="ChEBI" id="CHEBI:57597"/>
    </ligand>
</feature>
<feature type="binding site" evidence="7">
    <location>
        <position position="12"/>
    </location>
    <ligand>
        <name>ADP</name>
        <dbReference type="ChEBI" id="CHEBI:456216"/>
    </ligand>
</feature>
<feature type="binding site" evidence="7">
    <location>
        <position position="83"/>
    </location>
    <ligand>
        <name>glycerol</name>
        <dbReference type="ChEBI" id="CHEBI:17754"/>
    </ligand>
</feature>
<dbReference type="NCBIfam" id="TIGR01311">
    <property type="entry name" value="glycerol_kin"/>
    <property type="match status" value="1"/>
</dbReference>
<evidence type="ECO:0000256" key="3">
    <source>
        <dbReference type="ARBA" id="ARBA00022741"/>
    </source>
</evidence>
<feature type="binding site" evidence="7">
    <location>
        <position position="12"/>
    </location>
    <ligand>
        <name>ATP</name>
        <dbReference type="ChEBI" id="CHEBI:30616"/>
    </ligand>
</feature>
<sequence>MSGYILAIDQGTTSTRSMLFDAAMTVVSVVQQEFRQFYPNSGWVEHDADEIWESVLKTARQAIDKAGIDASEIAAIGITNQRETTVVWDRDTGKPLHPAIVWQDRRTARVCEDLKGQGLEQLFTDRTGLLLDPYFSGTKLAWLLDTVDGLRAKAEAGQACFGTIDSWLIYKLTGGKAHVTDATNAARTLIYNIGDNRWDNELLDILKIPAAMLPEVKDCAADFGIADKTHLGADIPILGVAGDQHAALIGNACFEPGMFKSTYGTGCFALLNTGEDRVASKNRLLTTIGYRLDGKTTYALEGSIFIAGAAVQWLRDELGFISAAKEAGELAAKADPNQAVYLVPAFTGLGAPHWDADARGAMFGMTRSTGPAEFARAALESVVYQTYDLLEAMKKDWQGSKAETVLRVDGGMVASNWTMQRLADILDAPVDRPAMLETTVFGAAWLAGSRAGLWPDRDAFARTWQREHRFEPDMQAEARASRLDGWAQCVKACLGVKLG</sequence>
<feature type="binding site" evidence="7">
    <location>
        <position position="16"/>
    </location>
    <ligand>
        <name>ADP</name>
        <dbReference type="ChEBI" id="CHEBI:456216"/>
    </ligand>
</feature>
<feature type="binding site" evidence="7">
    <location>
        <position position="134"/>
    </location>
    <ligand>
        <name>sn-glycerol 3-phosphate</name>
        <dbReference type="ChEBI" id="CHEBI:57597"/>
    </ligand>
</feature>
<dbReference type="EMBL" id="JAGGJU010000001">
    <property type="protein sequence ID" value="MBP1849079.1"/>
    <property type="molecule type" value="Genomic_DNA"/>
</dbReference>
<evidence type="ECO:0000256" key="5">
    <source>
        <dbReference type="ARBA" id="ARBA00022798"/>
    </source>
</evidence>
<dbReference type="SUPFAM" id="SSF53067">
    <property type="entry name" value="Actin-like ATPase domain"/>
    <property type="match status" value="2"/>
</dbReference>
<reference evidence="11 12" key="1">
    <citation type="submission" date="2021-03" db="EMBL/GenBank/DDBJ databases">
        <title>Genomic Encyclopedia of Type Strains, Phase IV (KMG-IV): sequencing the most valuable type-strain genomes for metagenomic binning, comparative biology and taxonomic classification.</title>
        <authorList>
            <person name="Goeker M."/>
        </authorList>
    </citation>
    <scope>NUCLEOTIDE SEQUENCE [LARGE SCALE GENOMIC DNA]</scope>
    <source>
        <strain evidence="11 12">DSM 21600</strain>
    </source>
</reference>
<comment type="activity regulation">
    <text evidence="7">Inhibited by fructose 1,6-bisphosphate (FBP).</text>
</comment>
<dbReference type="GO" id="GO:0004370">
    <property type="term" value="F:glycerol kinase activity"/>
    <property type="evidence" value="ECO:0007669"/>
    <property type="project" value="UniProtKB-EC"/>
</dbReference>
<proteinExistence type="inferred from homology"/>
<feature type="binding site" evidence="7">
    <location>
        <position position="14"/>
    </location>
    <ligand>
        <name>ATP</name>
        <dbReference type="ChEBI" id="CHEBI:30616"/>
    </ligand>
</feature>
<protein>
    <recommendedName>
        <fullName evidence="7">Glycerol kinase</fullName>
        <ecNumber evidence="7">2.7.1.30</ecNumber>
    </recommendedName>
    <alternativeName>
        <fullName evidence="7">ATP:glycerol 3-phosphotransferase</fullName>
    </alternativeName>
    <alternativeName>
        <fullName evidence="7">Glycerokinase</fullName>
        <shortName evidence="7">GK</shortName>
    </alternativeName>
</protein>
<feature type="domain" description="Carbohydrate kinase FGGY C-terminal" evidence="10">
    <location>
        <begin position="261"/>
        <end position="448"/>
    </location>
</feature>
<evidence type="ECO:0000259" key="10">
    <source>
        <dbReference type="Pfam" id="PF02782"/>
    </source>
</evidence>
<feature type="binding site" evidence="7">
    <location>
        <position position="308"/>
    </location>
    <ligand>
        <name>ADP</name>
        <dbReference type="ChEBI" id="CHEBI:456216"/>
    </ligand>
</feature>
<dbReference type="InterPro" id="IPR000577">
    <property type="entry name" value="Carb_kinase_FGGY"/>
</dbReference>
<comment type="pathway">
    <text evidence="7">Polyol metabolism; glycerol degradation via glycerol kinase pathway; sn-glycerol 3-phosphate from glycerol: step 1/1.</text>
</comment>
<dbReference type="Proteomes" id="UP000759443">
    <property type="component" value="Unassembled WGS sequence"/>
</dbReference>
<dbReference type="Pfam" id="PF00370">
    <property type="entry name" value="FGGY_N"/>
    <property type="match status" value="1"/>
</dbReference>
<feature type="binding site" evidence="7">
    <location>
        <position position="411"/>
    </location>
    <ligand>
        <name>ADP</name>
        <dbReference type="ChEBI" id="CHEBI:456216"/>
    </ligand>
</feature>